<protein>
    <recommendedName>
        <fullName evidence="2">PknH-like extracellular domain-containing protein</fullName>
    </recommendedName>
</protein>
<dbReference type="EMBL" id="LZLM01000042">
    <property type="protein sequence ID" value="OBJ87641.1"/>
    <property type="molecule type" value="Genomic_DNA"/>
</dbReference>
<dbReference type="PROSITE" id="PS51257">
    <property type="entry name" value="PROKAR_LIPOPROTEIN"/>
    <property type="match status" value="1"/>
</dbReference>
<feature type="chain" id="PRO_5008325532" description="PknH-like extracellular domain-containing protein" evidence="1">
    <location>
        <begin position="24"/>
        <end position="249"/>
    </location>
</feature>
<gene>
    <name evidence="3" type="ORF">A5640_06705</name>
</gene>
<organism evidence="3 4">
    <name type="scientific">Mycobacterium asiaticum</name>
    <dbReference type="NCBI Taxonomy" id="1790"/>
    <lineage>
        <taxon>Bacteria</taxon>
        <taxon>Bacillati</taxon>
        <taxon>Actinomycetota</taxon>
        <taxon>Actinomycetes</taxon>
        <taxon>Mycobacteriales</taxon>
        <taxon>Mycobacteriaceae</taxon>
        <taxon>Mycobacterium</taxon>
    </lineage>
</organism>
<keyword evidence="1" id="KW-0732">Signal</keyword>
<evidence type="ECO:0000256" key="1">
    <source>
        <dbReference type="SAM" id="SignalP"/>
    </source>
</evidence>
<dbReference type="Gene3D" id="3.40.1000.70">
    <property type="entry name" value="PknH-like extracellular domain"/>
    <property type="match status" value="1"/>
</dbReference>
<feature type="signal peptide" evidence="1">
    <location>
        <begin position="1"/>
        <end position="23"/>
    </location>
</feature>
<proteinExistence type="predicted"/>
<comment type="caution">
    <text evidence="3">The sequence shown here is derived from an EMBL/GenBank/DDBJ whole genome shotgun (WGS) entry which is preliminary data.</text>
</comment>
<sequence length="249" mass="25971">MKSRWPTTLLVVSLLTGCTHAIAGTARPAAGLKPNPLTGEVIKGVLLDDVVLANMLGQPFKGDPRLPPRFGGPEKLQAGLGDIQPPECAGVSTMTIRSAYESADVKNVARETWWSAGESGKVISVAEAVVALPTAADAAALFAQFTQQWNGCNGKTLTISGGALNFSDEITEVRVDNSVLAATVYVQAADATGGRRPQARALGLRVNCLVEVEVAFFSVQNSSDPGTGDPHTSAVSIARAVMDKISVRS</sequence>
<dbReference type="Proteomes" id="UP000093925">
    <property type="component" value="Unassembled WGS sequence"/>
</dbReference>
<dbReference type="InterPro" id="IPR038232">
    <property type="entry name" value="PknH-like_Extracell_sf"/>
</dbReference>
<dbReference type="RefSeq" id="WP_065139215.1">
    <property type="nucleotide sequence ID" value="NZ_LZLM01000042.1"/>
</dbReference>
<evidence type="ECO:0000313" key="4">
    <source>
        <dbReference type="Proteomes" id="UP000093925"/>
    </source>
</evidence>
<dbReference type="Pfam" id="PF14032">
    <property type="entry name" value="PknH_C"/>
    <property type="match status" value="1"/>
</dbReference>
<dbReference type="InterPro" id="IPR026954">
    <property type="entry name" value="PknH-like_Extracell"/>
</dbReference>
<accession>A0A1A3KUN1</accession>
<reference evidence="3 4" key="1">
    <citation type="submission" date="2016-06" db="EMBL/GenBank/DDBJ databases">
        <authorList>
            <person name="Kjaerup R.B."/>
            <person name="Dalgaard T.S."/>
            <person name="Juul-Madsen H.R."/>
        </authorList>
    </citation>
    <scope>NUCLEOTIDE SEQUENCE [LARGE SCALE GENOMIC DNA]</scope>
    <source>
        <strain evidence="3 4">1276495.2</strain>
    </source>
</reference>
<dbReference type="AlphaFoldDB" id="A0A1A3KUN1"/>
<evidence type="ECO:0000259" key="2">
    <source>
        <dbReference type="Pfam" id="PF14032"/>
    </source>
</evidence>
<feature type="domain" description="PknH-like extracellular" evidence="2">
    <location>
        <begin position="38"/>
        <end position="244"/>
    </location>
</feature>
<name>A0A1A3KUN1_MYCAS</name>
<evidence type="ECO:0000313" key="3">
    <source>
        <dbReference type="EMBL" id="OBJ87641.1"/>
    </source>
</evidence>